<dbReference type="Proteomes" id="UP000191897">
    <property type="component" value="Unassembled WGS sequence"/>
</dbReference>
<dbReference type="AlphaFoldDB" id="A0A1S7R680"/>
<sequence>MQRAVTHRLLPDTARKVHARPPPTLIPVLVTGIQPTRVCVAKRLLSVQGLGLAGSL</sequence>
<gene>
    <name evidence="1" type="ORF">AGR4C_Lc120033</name>
</gene>
<dbReference type="EMBL" id="FBWC01000022">
    <property type="protein sequence ID" value="CUX47691.1"/>
    <property type="molecule type" value="Genomic_DNA"/>
</dbReference>
<accession>A0A1S7R680</accession>
<protein>
    <submittedName>
        <fullName evidence="1">CycL protein (Modular protein)</fullName>
    </submittedName>
</protein>
<proteinExistence type="predicted"/>
<reference evidence="1 2" key="1">
    <citation type="submission" date="2016-01" db="EMBL/GenBank/DDBJ databases">
        <authorList>
            <person name="Oliw E.H."/>
        </authorList>
    </citation>
    <scope>NUCLEOTIDE SEQUENCE [LARGE SCALE GENOMIC DNA]</scope>
    <source>
        <strain evidence="1 2">Kerr 14</strain>
    </source>
</reference>
<organism evidence="1 2">
    <name type="scientific">Agrobacterium tumefaciens str. Kerr 14</name>
    <dbReference type="NCBI Taxonomy" id="1183424"/>
    <lineage>
        <taxon>Bacteria</taxon>
        <taxon>Pseudomonadati</taxon>
        <taxon>Pseudomonadota</taxon>
        <taxon>Alphaproteobacteria</taxon>
        <taxon>Hyphomicrobiales</taxon>
        <taxon>Rhizobiaceae</taxon>
        <taxon>Rhizobium/Agrobacterium group</taxon>
        <taxon>Agrobacterium</taxon>
        <taxon>Agrobacterium tumefaciens complex</taxon>
    </lineage>
</organism>
<name>A0A1S7R680_AGRTU</name>
<evidence type="ECO:0000313" key="2">
    <source>
        <dbReference type="Proteomes" id="UP000191897"/>
    </source>
</evidence>
<evidence type="ECO:0000313" key="1">
    <source>
        <dbReference type="EMBL" id="CUX47691.1"/>
    </source>
</evidence>